<organism evidence="3 4">
    <name type="scientific">Pyrococcus yayanosii (strain CH1 / JCM 16557)</name>
    <dbReference type="NCBI Taxonomy" id="529709"/>
    <lineage>
        <taxon>Archaea</taxon>
        <taxon>Methanobacteriati</taxon>
        <taxon>Methanobacteriota</taxon>
        <taxon>Thermococci</taxon>
        <taxon>Thermococcales</taxon>
        <taxon>Thermococcaceae</taxon>
        <taxon>Pyrococcus</taxon>
    </lineage>
</organism>
<dbReference type="HOGENOM" id="CLU_830601_0_0_2"/>
<dbReference type="SUPFAM" id="SSF46785">
    <property type="entry name" value="Winged helix' DNA-binding domain"/>
    <property type="match status" value="1"/>
</dbReference>
<dbReference type="InterPro" id="IPR036390">
    <property type="entry name" value="WH_DNA-bd_sf"/>
</dbReference>
<dbReference type="InterPro" id="IPR011991">
    <property type="entry name" value="ArsR-like_HTH"/>
</dbReference>
<evidence type="ECO:0000259" key="2">
    <source>
        <dbReference type="Pfam" id="PF24034"/>
    </source>
</evidence>
<dbReference type="InterPro" id="IPR007253">
    <property type="entry name" value="Cell_wall-bd_2"/>
</dbReference>
<evidence type="ECO:0000313" key="4">
    <source>
        <dbReference type="Proteomes" id="UP000008386"/>
    </source>
</evidence>
<sequence>MRWKRYLSIILLVLTFLIPFATPFTEPTYDLIIVRNDNLIDYITVLPYSYLIKAPILPVNPDGLDPITKAQLYSYVQLRRTNVLIVGNAQAISLEIERELENMGFTVTRIGGVDRTETAEKLAVHFYPQGSETVVLASALDYGSTLAAAKLAMEYRLPLLLTWEDRLSPSALRGLEELNARMVILVGFGLNKTIEDTLRNLGYTTYWIGENIAPPPIETPKPPEENPYKYTFIGAIGALLVAVPIVLYLARRKWGSSKVPLEILSEKEIAVIRAIVENGGTIKQEDLPELVGYSRPTVSRIIQELERKGLVEREKVGKTFIVRLVKEVDLKGS</sequence>
<evidence type="ECO:0000256" key="1">
    <source>
        <dbReference type="SAM" id="Phobius"/>
    </source>
</evidence>
<dbReference type="Pfam" id="PF04122">
    <property type="entry name" value="CW_binding_2"/>
    <property type="match status" value="1"/>
</dbReference>
<reference evidence="3 4" key="1">
    <citation type="journal article" date="2011" name="J. Bacteriol.">
        <title>Complete genome sequence of the obligate piezophilic hyperthermophilic archaeon Pyrococcus yayanosii CH1.</title>
        <authorList>
            <person name="Jun X."/>
            <person name="Lupeng L."/>
            <person name="Minjuan X."/>
            <person name="Oger P."/>
            <person name="Fengping W."/>
            <person name="Jebbar M."/>
            <person name="Xiang X."/>
        </authorList>
    </citation>
    <scope>NUCLEOTIDE SEQUENCE [LARGE SCALE GENOMIC DNA]</scope>
    <source>
        <strain evidence="4">CH1 / JCM 16557</strain>
    </source>
</reference>
<protein>
    <submittedName>
        <fullName evidence="3">N-acetylmuramoyl-L-alanine amidase modifier</fullName>
    </submittedName>
</protein>
<dbReference type="OrthoDB" id="85590at2157"/>
<keyword evidence="1" id="KW-1133">Transmembrane helix</keyword>
<dbReference type="InterPro" id="IPR055767">
    <property type="entry name" value="DUF7343"/>
</dbReference>
<dbReference type="InterPro" id="IPR036388">
    <property type="entry name" value="WH-like_DNA-bd_sf"/>
</dbReference>
<dbReference type="PANTHER" id="PTHR30032">
    <property type="entry name" value="N-ACETYLMURAMOYL-L-ALANINE AMIDASE-RELATED"/>
    <property type="match status" value="1"/>
</dbReference>
<dbReference type="RefSeq" id="WP_013905953.1">
    <property type="nucleotide sequence ID" value="NC_015680.1"/>
</dbReference>
<feature type="domain" description="DUF7343" evidence="2">
    <location>
        <begin position="267"/>
        <end position="324"/>
    </location>
</feature>
<dbReference type="eggNOG" id="arCOG00395">
    <property type="taxonomic scope" value="Archaea"/>
</dbReference>
<proteinExistence type="predicted"/>
<dbReference type="GeneID" id="10837792"/>
<keyword evidence="1" id="KW-0812">Transmembrane</keyword>
<dbReference type="Gene3D" id="1.10.10.10">
    <property type="entry name" value="Winged helix-like DNA-binding domain superfamily/Winged helix DNA-binding domain"/>
    <property type="match status" value="1"/>
</dbReference>
<dbReference type="STRING" id="529709.PYCH_12190"/>
<feature type="transmembrane region" description="Helical" evidence="1">
    <location>
        <begin position="230"/>
        <end position="250"/>
    </location>
</feature>
<dbReference type="PANTHER" id="PTHR30032:SF4">
    <property type="entry name" value="AMIDASE ENHANCER"/>
    <property type="match status" value="1"/>
</dbReference>
<dbReference type="AlphaFoldDB" id="F8AF69"/>
<dbReference type="CDD" id="cd00090">
    <property type="entry name" value="HTH_ARSR"/>
    <property type="match status" value="1"/>
</dbReference>
<dbReference type="Pfam" id="PF24034">
    <property type="entry name" value="DUF7343"/>
    <property type="match status" value="1"/>
</dbReference>
<dbReference type="KEGG" id="pya:PYCH_12190"/>
<name>F8AF69_PYRYC</name>
<dbReference type="InterPro" id="IPR051922">
    <property type="entry name" value="Bact_Sporulation_Assoc"/>
</dbReference>
<evidence type="ECO:0000313" key="3">
    <source>
        <dbReference type="EMBL" id="AEH24897.1"/>
    </source>
</evidence>
<dbReference type="Proteomes" id="UP000008386">
    <property type="component" value="Chromosome"/>
</dbReference>
<gene>
    <name evidence="3" type="ordered locus">PYCH_12190</name>
</gene>
<dbReference type="EMBL" id="CP002779">
    <property type="protein sequence ID" value="AEH24897.1"/>
    <property type="molecule type" value="Genomic_DNA"/>
</dbReference>
<keyword evidence="4" id="KW-1185">Reference proteome</keyword>
<accession>F8AF69</accession>
<keyword evidence="1" id="KW-0472">Membrane</keyword>